<accession>U4LT53</accession>
<organism evidence="1 2">
    <name type="scientific">Pyronema omphalodes (strain CBS 100304)</name>
    <name type="common">Pyronema confluens</name>
    <dbReference type="NCBI Taxonomy" id="1076935"/>
    <lineage>
        <taxon>Eukaryota</taxon>
        <taxon>Fungi</taxon>
        <taxon>Dikarya</taxon>
        <taxon>Ascomycota</taxon>
        <taxon>Pezizomycotina</taxon>
        <taxon>Pezizomycetes</taxon>
        <taxon>Pezizales</taxon>
        <taxon>Pyronemataceae</taxon>
        <taxon>Pyronema</taxon>
    </lineage>
</organism>
<dbReference type="AlphaFoldDB" id="U4LT53"/>
<proteinExistence type="predicted"/>
<protein>
    <submittedName>
        <fullName evidence="1">Uncharacterized protein</fullName>
    </submittedName>
</protein>
<dbReference type="EMBL" id="HF936636">
    <property type="protein sequence ID" value="CCX34864.1"/>
    <property type="molecule type" value="Genomic_DNA"/>
</dbReference>
<evidence type="ECO:0000313" key="1">
    <source>
        <dbReference type="EMBL" id="CCX34864.1"/>
    </source>
</evidence>
<name>U4LT53_PYROM</name>
<keyword evidence="2" id="KW-1185">Reference proteome</keyword>
<sequence>MSEFARLTLQLSQHHVSIVQLHLIPQTRSSALNTRISLQPEASLHEISLSSTS</sequence>
<gene>
    <name evidence="1" type="ORF">PCON_04382</name>
</gene>
<reference evidence="1 2" key="1">
    <citation type="journal article" date="2013" name="PLoS Genet.">
        <title>The genome and development-dependent transcriptomes of Pyronema confluens: a window into fungal evolution.</title>
        <authorList>
            <person name="Traeger S."/>
            <person name="Altegoer F."/>
            <person name="Freitag M."/>
            <person name="Gabaldon T."/>
            <person name="Kempken F."/>
            <person name="Kumar A."/>
            <person name="Marcet-Houben M."/>
            <person name="Poggeler S."/>
            <person name="Stajich J.E."/>
            <person name="Nowrousian M."/>
        </authorList>
    </citation>
    <scope>NUCLEOTIDE SEQUENCE [LARGE SCALE GENOMIC DNA]</scope>
    <source>
        <strain evidence="2">CBS 100304</strain>
        <tissue evidence="1">Vegetative mycelium</tissue>
    </source>
</reference>
<evidence type="ECO:0000313" key="2">
    <source>
        <dbReference type="Proteomes" id="UP000018144"/>
    </source>
</evidence>
<dbReference type="Proteomes" id="UP000018144">
    <property type="component" value="Unassembled WGS sequence"/>
</dbReference>